<evidence type="ECO:0008006" key="4">
    <source>
        <dbReference type="Google" id="ProtNLM"/>
    </source>
</evidence>
<protein>
    <recommendedName>
        <fullName evidence="4">Lipoprotein LpqN</fullName>
    </recommendedName>
</protein>
<name>A0ABN5YRB0_9MYCO</name>
<gene>
    <name evidence="2" type="ORF">MAUB_21890</name>
</gene>
<accession>A0ABN5YRB0</accession>
<feature type="compositionally biased region" description="Low complexity" evidence="1">
    <location>
        <begin position="30"/>
        <end position="60"/>
    </location>
</feature>
<feature type="compositionally biased region" description="Low complexity" evidence="1">
    <location>
        <begin position="90"/>
        <end position="99"/>
    </location>
</feature>
<feature type="region of interest" description="Disordered" evidence="1">
    <location>
        <begin position="76"/>
        <end position="99"/>
    </location>
</feature>
<proteinExistence type="predicted"/>
<evidence type="ECO:0000313" key="2">
    <source>
        <dbReference type="EMBL" id="BBX84316.1"/>
    </source>
</evidence>
<evidence type="ECO:0000313" key="3">
    <source>
        <dbReference type="Proteomes" id="UP000465609"/>
    </source>
</evidence>
<dbReference type="RefSeq" id="WP_280109207.1">
    <property type="nucleotide sequence ID" value="NZ_CP122994.1"/>
</dbReference>
<evidence type="ECO:0000256" key="1">
    <source>
        <dbReference type="SAM" id="MobiDB-lite"/>
    </source>
</evidence>
<keyword evidence="3" id="KW-1185">Reference proteome</keyword>
<dbReference type="Proteomes" id="UP000465609">
    <property type="component" value="Chromosome"/>
</dbReference>
<feature type="region of interest" description="Disordered" evidence="1">
    <location>
        <begin position="23"/>
        <end position="60"/>
    </location>
</feature>
<sequence>MVSGPVIQCVTVVSAAALLAACGGRGGEKPSSTTASGVATSAAASSPAGSPTSSASASTVPDLPAYGVVETTKRPVAAGEQTCDPPAPPAQTMTATTGAPGAPSVVVAIPDGFGQGAPPSGDVALNLTGPDGLTATVKITPTAQDAASAFREYTDARTAGHEFNSVSILPDELCGYSGQKLMGVLADKPGSGDDYVDRIVHVWTNTGDYLIAVQLQGPTGSKGIDAAKPVLLGDFGIRMG</sequence>
<reference evidence="2 3" key="1">
    <citation type="journal article" date="2019" name="Emerg. Microbes Infect.">
        <title>Comprehensive subspecies identification of 175 nontuberculous mycobacteria species based on 7547 genomic profiles.</title>
        <authorList>
            <person name="Matsumoto Y."/>
            <person name="Kinjo T."/>
            <person name="Motooka D."/>
            <person name="Nabeya D."/>
            <person name="Jung N."/>
            <person name="Uechi K."/>
            <person name="Horii T."/>
            <person name="Iida T."/>
            <person name="Fujita J."/>
            <person name="Nakamura S."/>
        </authorList>
    </citation>
    <scope>NUCLEOTIDE SEQUENCE [LARGE SCALE GENOMIC DNA]</scope>
    <source>
        <strain evidence="2 3">JCM 15296</strain>
    </source>
</reference>
<dbReference type="EMBL" id="AP022577">
    <property type="protein sequence ID" value="BBX84316.1"/>
    <property type="molecule type" value="Genomic_DNA"/>
</dbReference>
<organism evidence="2 3">
    <name type="scientific">Mycolicibacterium aubagnense</name>
    <dbReference type="NCBI Taxonomy" id="319707"/>
    <lineage>
        <taxon>Bacteria</taxon>
        <taxon>Bacillati</taxon>
        <taxon>Actinomycetota</taxon>
        <taxon>Actinomycetes</taxon>
        <taxon>Mycobacteriales</taxon>
        <taxon>Mycobacteriaceae</taxon>
        <taxon>Mycolicibacterium</taxon>
    </lineage>
</organism>